<dbReference type="EMBL" id="ML991813">
    <property type="protein sequence ID" value="KAF2232633.1"/>
    <property type="molecule type" value="Genomic_DNA"/>
</dbReference>
<accession>A0A6A6H534</accession>
<dbReference type="PANTHER" id="PTHR42912:SF93">
    <property type="entry name" value="N6-ADENOSINE-METHYLTRANSFERASE TMT1A"/>
    <property type="match status" value="1"/>
</dbReference>
<sequence length="284" mass="30917">MSTSQSSTYKQGHSSYTVANHQLRTAESDAAFLLPHIKKTDHILDIGCGPGTITTGLARYASEGTTVGIDLSAEVLQKAQKLAAEANLPTQGPGSVVFVQGNVLEGLACPNNTFDIIFCSQLFGHLVPPPDVPLRALTEMRRALKPGGVLANRDAVAQHFYPQSLDLDRLWVGNLSRALSKGSPFADATSHIMPSLFRRAGFDADSGKVRLGAGTMVYAGEESRKWLAWRATGQLQPGDPFRQSWLDAGISENEIQETLLAMRKWAETEDAWYASLQCEMLAWK</sequence>
<dbReference type="Proteomes" id="UP000800092">
    <property type="component" value="Unassembled WGS sequence"/>
</dbReference>
<dbReference type="Pfam" id="PF13649">
    <property type="entry name" value="Methyltransf_25"/>
    <property type="match status" value="1"/>
</dbReference>
<dbReference type="OrthoDB" id="10017101at2759"/>
<keyword evidence="3" id="KW-1185">Reference proteome</keyword>
<dbReference type="CDD" id="cd02440">
    <property type="entry name" value="AdoMet_MTases"/>
    <property type="match status" value="1"/>
</dbReference>
<dbReference type="InterPro" id="IPR050508">
    <property type="entry name" value="Methyltransf_Superfamily"/>
</dbReference>
<keyword evidence="2" id="KW-0489">Methyltransferase</keyword>
<reference evidence="2" key="1">
    <citation type="journal article" date="2020" name="Stud. Mycol.">
        <title>101 Dothideomycetes genomes: a test case for predicting lifestyles and emergence of pathogens.</title>
        <authorList>
            <person name="Haridas S."/>
            <person name="Albert R."/>
            <person name="Binder M."/>
            <person name="Bloem J."/>
            <person name="Labutti K."/>
            <person name="Salamov A."/>
            <person name="Andreopoulos B."/>
            <person name="Baker S."/>
            <person name="Barry K."/>
            <person name="Bills G."/>
            <person name="Bluhm B."/>
            <person name="Cannon C."/>
            <person name="Castanera R."/>
            <person name="Culley D."/>
            <person name="Daum C."/>
            <person name="Ezra D."/>
            <person name="Gonzalez J."/>
            <person name="Henrissat B."/>
            <person name="Kuo A."/>
            <person name="Liang C."/>
            <person name="Lipzen A."/>
            <person name="Lutzoni F."/>
            <person name="Magnuson J."/>
            <person name="Mondo S."/>
            <person name="Nolan M."/>
            <person name="Ohm R."/>
            <person name="Pangilinan J."/>
            <person name="Park H.-J."/>
            <person name="Ramirez L."/>
            <person name="Alfaro M."/>
            <person name="Sun H."/>
            <person name="Tritt A."/>
            <person name="Yoshinaga Y."/>
            <person name="Zwiers L.-H."/>
            <person name="Turgeon B."/>
            <person name="Goodwin S."/>
            <person name="Spatafora J."/>
            <person name="Crous P."/>
            <person name="Grigoriev I."/>
        </authorList>
    </citation>
    <scope>NUCLEOTIDE SEQUENCE</scope>
    <source>
        <strain evidence="2">Tuck. ex Michener</strain>
    </source>
</reference>
<feature type="domain" description="Methyltransferase" evidence="1">
    <location>
        <begin position="43"/>
        <end position="148"/>
    </location>
</feature>
<keyword evidence="2" id="KW-0808">Transferase</keyword>
<proteinExistence type="predicted"/>
<dbReference type="GO" id="GO:0008168">
    <property type="term" value="F:methyltransferase activity"/>
    <property type="evidence" value="ECO:0007669"/>
    <property type="project" value="UniProtKB-KW"/>
</dbReference>
<evidence type="ECO:0000313" key="2">
    <source>
        <dbReference type="EMBL" id="KAF2232633.1"/>
    </source>
</evidence>
<dbReference type="InterPro" id="IPR041698">
    <property type="entry name" value="Methyltransf_25"/>
</dbReference>
<evidence type="ECO:0000259" key="1">
    <source>
        <dbReference type="Pfam" id="PF13649"/>
    </source>
</evidence>
<dbReference type="PANTHER" id="PTHR42912">
    <property type="entry name" value="METHYLTRANSFERASE"/>
    <property type="match status" value="1"/>
</dbReference>
<dbReference type="GO" id="GO:0032259">
    <property type="term" value="P:methylation"/>
    <property type="evidence" value="ECO:0007669"/>
    <property type="project" value="UniProtKB-KW"/>
</dbReference>
<dbReference type="AlphaFoldDB" id="A0A6A6H534"/>
<gene>
    <name evidence="2" type="ORF">EV356DRAFT_504871</name>
</gene>
<organism evidence="2 3">
    <name type="scientific">Viridothelium virens</name>
    <name type="common">Speckled blister lichen</name>
    <name type="synonym">Trypethelium virens</name>
    <dbReference type="NCBI Taxonomy" id="1048519"/>
    <lineage>
        <taxon>Eukaryota</taxon>
        <taxon>Fungi</taxon>
        <taxon>Dikarya</taxon>
        <taxon>Ascomycota</taxon>
        <taxon>Pezizomycotina</taxon>
        <taxon>Dothideomycetes</taxon>
        <taxon>Dothideomycetes incertae sedis</taxon>
        <taxon>Trypetheliales</taxon>
        <taxon>Trypetheliaceae</taxon>
        <taxon>Viridothelium</taxon>
    </lineage>
</organism>
<dbReference type="SUPFAM" id="SSF53335">
    <property type="entry name" value="S-adenosyl-L-methionine-dependent methyltransferases"/>
    <property type="match status" value="1"/>
</dbReference>
<name>A0A6A6H534_VIRVR</name>
<dbReference type="InterPro" id="IPR029063">
    <property type="entry name" value="SAM-dependent_MTases_sf"/>
</dbReference>
<dbReference type="Gene3D" id="3.40.50.150">
    <property type="entry name" value="Vaccinia Virus protein VP39"/>
    <property type="match status" value="1"/>
</dbReference>
<evidence type="ECO:0000313" key="3">
    <source>
        <dbReference type="Proteomes" id="UP000800092"/>
    </source>
</evidence>
<protein>
    <submittedName>
        <fullName evidence="2">S-adenosyl-L-methionine-dependent methyltransferase</fullName>
    </submittedName>
</protein>